<reference evidence="2 3" key="1">
    <citation type="submission" date="2021-01" db="EMBL/GenBank/DDBJ databases">
        <title>Whole genome shotgun sequence of Asanoa iriomotensis NBRC 100142.</title>
        <authorList>
            <person name="Komaki H."/>
            <person name="Tamura T."/>
        </authorList>
    </citation>
    <scope>NUCLEOTIDE SEQUENCE [LARGE SCALE GENOMIC DNA]</scope>
    <source>
        <strain evidence="2 3">NBRC 100142</strain>
    </source>
</reference>
<dbReference type="InterPro" id="IPR029058">
    <property type="entry name" value="AB_hydrolase_fold"/>
</dbReference>
<dbReference type="Proteomes" id="UP000624325">
    <property type="component" value="Unassembled WGS sequence"/>
</dbReference>
<sequence length="226" mass="23924">MHITAQHFRVGDVPGVRWCAGGDDAPLVLLGHGGGQHKLAPSVVARAQRVVTNLGFTAIAIDAPGHGDRPRDPEDERFVAAIRARTEPLGPLVADYNAALATRAVPEWQAVLDAHPGHGPVGYWGVSLGSALGIPLAAAEPRITAAVLGLVGTEALAAAAAKVTIPVRFLLQWDDELVPRAAGLAVYDAFSSTEKTLHANPGRHAELPPWEHDSAERFLARHLRHP</sequence>
<dbReference type="Pfam" id="PF00561">
    <property type="entry name" value="Abhydrolase_1"/>
    <property type="match status" value="1"/>
</dbReference>
<dbReference type="RefSeq" id="WP_203706838.1">
    <property type="nucleotide sequence ID" value="NZ_BAAALU010000039.1"/>
</dbReference>
<organism evidence="2 3">
    <name type="scientific">Asanoa iriomotensis</name>
    <dbReference type="NCBI Taxonomy" id="234613"/>
    <lineage>
        <taxon>Bacteria</taxon>
        <taxon>Bacillati</taxon>
        <taxon>Actinomycetota</taxon>
        <taxon>Actinomycetes</taxon>
        <taxon>Micromonosporales</taxon>
        <taxon>Micromonosporaceae</taxon>
        <taxon>Asanoa</taxon>
    </lineage>
</organism>
<proteinExistence type="predicted"/>
<accession>A0ABQ4CB69</accession>
<evidence type="ECO:0000313" key="3">
    <source>
        <dbReference type="Proteomes" id="UP000624325"/>
    </source>
</evidence>
<protein>
    <recommendedName>
        <fullName evidence="1">AB hydrolase-1 domain-containing protein</fullName>
    </recommendedName>
</protein>
<name>A0ABQ4CB69_9ACTN</name>
<dbReference type="SUPFAM" id="SSF53474">
    <property type="entry name" value="alpha/beta-Hydrolases"/>
    <property type="match status" value="1"/>
</dbReference>
<evidence type="ECO:0000259" key="1">
    <source>
        <dbReference type="Pfam" id="PF00561"/>
    </source>
</evidence>
<keyword evidence="3" id="KW-1185">Reference proteome</keyword>
<dbReference type="Gene3D" id="3.40.50.1820">
    <property type="entry name" value="alpha/beta hydrolase"/>
    <property type="match status" value="1"/>
</dbReference>
<feature type="domain" description="AB hydrolase-1" evidence="1">
    <location>
        <begin position="26"/>
        <end position="173"/>
    </location>
</feature>
<dbReference type="InterPro" id="IPR000073">
    <property type="entry name" value="AB_hydrolase_1"/>
</dbReference>
<comment type="caution">
    <text evidence="2">The sequence shown here is derived from an EMBL/GenBank/DDBJ whole genome shotgun (WGS) entry which is preliminary data.</text>
</comment>
<gene>
    <name evidence="2" type="ORF">Air01nite_61090</name>
</gene>
<dbReference type="EMBL" id="BONC01000058">
    <property type="protein sequence ID" value="GIF60014.1"/>
    <property type="molecule type" value="Genomic_DNA"/>
</dbReference>
<evidence type="ECO:0000313" key="2">
    <source>
        <dbReference type="EMBL" id="GIF60014.1"/>
    </source>
</evidence>